<evidence type="ECO:0000313" key="1">
    <source>
        <dbReference type="EMBL" id="KTG08031.1"/>
    </source>
</evidence>
<dbReference type="OrthoDB" id="256252at2157"/>
<dbReference type="RefSeq" id="WP_058573775.1">
    <property type="nucleotide sequence ID" value="NZ_LOPV01000705.1"/>
</dbReference>
<accession>A0A0W1R3V5</accession>
<proteinExistence type="predicted"/>
<dbReference type="Proteomes" id="UP000053157">
    <property type="component" value="Unassembled WGS sequence"/>
</dbReference>
<sequence>MSNLLPEEAQEKLISTCRAAAGDSLRSLTYFNRFDYLQVYLRDDLEQEADLNSFIGNEWHDFKMTQDAYRGSELGDYQYTIRVFENGYLVRITLEDFGVFVTTDGITMQDFEALRTAVTTILEEWAIAE</sequence>
<evidence type="ECO:0000313" key="2">
    <source>
        <dbReference type="Proteomes" id="UP000053157"/>
    </source>
</evidence>
<dbReference type="Pfam" id="PF24366">
    <property type="entry name" value="DUF7522"/>
    <property type="match status" value="1"/>
</dbReference>
<reference evidence="1 2" key="1">
    <citation type="submission" date="2015-12" db="EMBL/GenBank/DDBJ databases">
        <title>Haloferax profundi sp. nov. isolated from the Discovery deep brine-seawater interface in the Red Sea.</title>
        <authorList>
            <person name="Zhang G."/>
            <person name="Stingl U."/>
            <person name="Rashid M."/>
        </authorList>
    </citation>
    <scope>NUCLEOTIDE SEQUENCE [LARGE SCALE GENOMIC DNA]</scope>
    <source>
        <strain evidence="1 2">SB29</strain>
    </source>
</reference>
<name>A0A0W1R3V5_9EURY</name>
<dbReference type="InterPro" id="IPR055944">
    <property type="entry name" value="DUF7522"/>
</dbReference>
<gene>
    <name evidence="1" type="ORF">AUR66_04515</name>
</gene>
<dbReference type="EMBL" id="LOPV01000705">
    <property type="protein sequence ID" value="KTG08031.1"/>
    <property type="molecule type" value="Genomic_DNA"/>
</dbReference>
<dbReference type="AlphaFoldDB" id="A0A0W1R3V5"/>
<organism evidence="1 2">
    <name type="scientific">Haloferax profundi</name>
    <dbReference type="NCBI Taxonomy" id="1544718"/>
    <lineage>
        <taxon>Archaea</taxon>
        <taxon>Methanobacteriati</taxon>
        <taxon>Methanobacteriota</taxon>
        <taxon>Stenosarchaea group</taxon>
        <taxon>Halobacteria</taxon>
        <taxon>Halobacteriales</taxon>
        <taxon>Haloferacaceae</taxon>
        <taxon>Haloferax</taxon>
    </lineage>
</organism>
<keyword evidence="2" id="KW-1185">Reference proteome</keyword>
<protein>
    <submittedName>
        <fullName evidence="1">Uncharacterized protein</fullName>
    </submittedName>
</protein>
<comment type="caution">
    <text evidence="1">The sequence shown here is derived from an EMBL/GenBank/DDBJ whole genome shotgun (WGS) entry which is preliminary data.</text>
</comment>